<proteinExistence type="predicted"/>
<sequence length="199" mass="21666">AHACLKLDFLAQGVRGNMELSSQPPPGIPRKFKDLLRKDVLGAQVHHASERHVHFGAAPFAAPEMRLIEQGQELIMGVRFPDSGSSYTHISQLLRSLNGGELLGLAKEPGNFACVAKAGDALFLPAGHLYLPFRPTPVVGFRWACLPPWVGDYGRILKLVSSMLDSYPALAETKMKPRREFLVESAPPSQKGAMGGDQQ</sequence>
<keyword evidence="2" id="KW-1185">Reference proteome</keyword>
<reference evidence="1" key="1">
    <citation type="submission" date="2023-10" db="EMBL/GenBank/DDBJ databases">
        <authorList>
            <person name="Chen Y."/>
            <person name="Shah S."/>
            <person name="Dougan E. K."/>
            <person name="Thang M."/>
            <person name="Chan C."/>
        </authorList>
    </citation>
    <scope>NUCLEOTIDE SEQUENCE [LARGE SCALE GENOMIC DNA]</scope>
</reference>
<gene>
    <name evidence="1" type="ORF">PCOR1329_LOCUS70658</name>
</gene>
<comment type="caution">
    <text evidence="1">The sequence shown here is derived from an EMBL/GenBank/DDBJ whole genome shotgun (WGS) entry which is preliminary data.</text>
</comment>
<evidence type="ECO:0000313" key="2">
    <source>
        <dbReference type="Proteomes" id="UP001189429"/>
    </source>
</evidence>
<feature type="non-terminal residue" evidence="1">
    <location>
        <position position="1"/>
    </location>
</feature>
<dbReference type="EMBL" id="CAUYUJ010019348">
    <property type="protein sequence ID" value="CAK0890401.1"/>
    <property type="molecule type" value="Genomic_DNA"/>
</dbReference>
<name>A0ABN9WUA6_9DINO</name>
<dbReference type="Proteomes" id="UP001189429">
    <property type="component" value="Unassembled WGS sequence"/>
</dbReference>
<organism evidence="1 2">
    <name type="scientific">Prorocentrum cordatum</name>
    <dbReference type="NCBI Taxonomy" id="2364126"/>
    <lineage>
        <taxon>Eukaryota</taxon>
        <taxon>Sar</taxon>
        <taxon>Alveolata</taxon>
        <taxon>Dinophyceae</taxon>
        <taxon>Prorocentrales</taxon>
        <taxon>Prorocentraceae</taxon>
        <taxon>Prorocentrum</taxon>
    </lineage>
</organism>
<accession>A0ABN9WUA6</accession>
<evidence type="ECO:0000313" key="1">
    <source>
        <dbReference type="EMBL" id="CAK0890401.1"/>
    </source>
</evidence>
<evidence type="ECO:0008006" key="3">
    <source>
        <dbReference type="Google" id="ProtNLM"/>
    </source>
</evidence>
<protein>
    <recommendedName>
        <fullName evidence="3">Bifunctional lysine-specific demethylase and histidyl-hydroxylase</fullName>
    </recommendedName>
</protein>